<proteinExistence type="predicted"/>
<organism evidence="2 3">
    <name type="scientific">Chryseobacterium panacisoli</name>
    <dbReference type="NCBI Taxonomy" id="1807141"/>
    <lineage>
        <taxon>Bacteria</taxon>
        <taxon>Pseudomonadati</taxon>
        <taxon>Bacteroidota</taxon>
        <taxon>Flavobacteriia</taxon>
        <taxon>Flavobacteriales</taxon>
        <taxon>Weeksellaceae</taxon>
        <taxon>Chryseobacterium group</taxon>
        <taxon>Chryseobacterium</taxon>
    </lineage>
</organism>
<evidence type="ECO:0000313" key="2">
    <source>
        <dbReference type="EMBL" id="TZF95884.1"/>
    </source>
</evidence>
<keyword evidence="3" id="KW-1185">Reference proteome</keyword>
<feature type="transmembrane region" description="Helical" evidence="1">
    <location>
        <begin position="38"/>
        <end position="57"/>
    </location>
</feature>
<accession>A0A5D8ZSJ2</accession>
<keyword evidence="1" id="KW-0812">Transmembrane</keyword>
<protein>
    <submittedName>
        <fullName evidence="2">Uncharacterized protein</fullName>
    </submittedName>
</protein>
<keyword evidence="1" id="KW-1133">Transmembrane helix</keyword>
<feature type="transmembrane region" description="Helical" evidence="1">
    <location>
        <begin position="12"/>
        <end position="32"/>
    </location>
</feature>
<comment type="caution">
    <text evidence="2">The sequence shown here is derived from an EMBL/GenBank/DDBJ whole genome shotgun (WGS) entry which is preliminary data.</text>
</comment>
<keyword evidence="1" id="KW-0472">Membrane</keyword>
<dbReference type="OrthoDB" id="1264588at2"/>
<reference evidence="2 3" key="1">
    <citation type="submission" date="2019-08" db="EMBL/GenBank/DDBJ databases">
        <title>Draft genome sequence of Chryseobacterium sp. Gsoil 183.</title>
        <authorList>
            <person name="Im W.-T."/>
        </authorList>
    </citation>
    <scope>NUCLEOTIDE SEQUENCE [LARGE SCALE GENOMIC DNA]</scope>
    <source>
        <strain evidence="2 3">Gsoil 183</strain>
    </source>
</reference>
<dbReference type="EMBL" id="VTRU01000002">
    <property type="protein sequence ID" value="TZF95884.1"/>
    <property type="molecule type" value="Genomic_DNA"/>
</dbReference>
<sequence>MKTTTRNQYAYVNNILIAVVSAVFGYNLYQAIVHPENSNIAISLILVVLTSVMVRKYGHQPVKEKKKDI</sequence>
<evidence type="ECO:0000256" key="1">
    <source>
        <dbReference type="SAM" id="Phobius"/>
    </source>
</evidence>
<gene>
    <name evidence="2" type="ORF">FW781_10610</name>
</gene>
<dbReference type="Proteomes" id="UP000323884">
    <property type="component" value="Unassembled WGS sequence"/>
</dbReference>
<dbReference type="AlphaFoldDB" id="A0A5D8ZSJ2"/>
<evidence type="ECO:0000313" key="3">
    <source>
        <dbReference type="Proteomes" id="UP000323884"/>
    </source>
</evidence>
<dbReference type="RefSeq" id="WP_149387420.1">
    <property type="nucleotide sequence ID" value="NZ_VTRU01000002.1"/>
</dbReference>
<name>A0A5D8ZSJ2_9FLAO</name>